<name>A0A9W7AJW3_9STRA</name>
<evidence type="ECO:0000313" key="1">
    <source>
        <dbReference type="EMBL" id="GMH74256.1"/>
    </source>
</evidence>
<dbReference type="Proteomes" id="UP001165122">
    <property type="component" value="Unassembled WGS sequence"/>
</dbReference>
<organism evidence="1 2">
    <name type="scientific">Triparma laevis f. longispina</name>
    <dbReference type="NCBI Taxonomy" id="1714387"/>
    <lineage>
        <taxon>Eukaryota</taxon>
        <taxon>Sar</taxon>
        <taxon>Stramenopiles</taxon>
        <taxon>Ochrophyta</taxon>
        <taxon>Bolidophyceae</taxon>
        <taxon>Parmales</taxon>
        <taxon>Triparmaceae</taxon>
        <taxon>Triparma</taxon>
    </lineage>
</organism>
<proteinExistence type="predicted"/>
<accession>A0A9W7AJW3</accession>
<dbReference type="AlphaFoldDB" id="A0A9W7AJW3"/>
<comment type="caution">
    <text evidence="1">The sequence shown here is derived from an EMBL/GenBank/DDBJ whole genome shotgun (WGS) entry which is preliminary data.</text>
</comment>
<sequence>MGGNKNKQHVEETFQLTKKDAKKIKKLEAQIPYFEGRREQEEAEKIKERVAAIVAKAKGAFHPLAKAIVLPLVEWRPSVTRNLPQFFTSLPV</sequence>
<dbReference type="EMBL" id="BRXW01000693">
    <property type="protein sequence ID" value="GMH74256.1"/>
    <property type="molecule type" value="Genomic_DNA"/>
</dbReference>
<evidence type="ECO:0000313" key="2">
    <source>
        <dbReference type="Proteomes" id="UP001165122"/>
    </source>
</evidence>
<keyword evidence="2" id="KW-1185">Reference proteome</keyword>
<protein>
    <submittedName>
        <fullName evidence="1">Uncharacterized protein</fullName>
    </submittedName>
</protein>
<gene>
    <name evidence="1" type="ORF">TrLO_g14033</name>
</gene>
<reference evidence="2" key="1">
    <citation type="journal article" date="2023" name="Commun. Biol.">
        <title>Genome analysis of Parmales, the sister group of diatoms, reveals the evolutionary specialization of diatoms from phago-mixotrophs to photoautotrophs.</title>
        <authorList>
            <person name="Ban H."/>
            <person name="Sato S."/>
            <person name="Yoshikawa S."/>
            <person name="Yamada K."/>
            <person name="Nakamura Y."/>
            <person name="Ichinomiya M."/>
            <person name="Sato N."/>
            <person name="Blanc-Mathieu R."/>
            <person name="Endo H."/>
            <person name="Kuwata A."/>
            <person name="Ogata H."/>
        </authorList>
    </citation>
    <scope>NUCLEOTIDE SEQUENCE [LARGE SCALE GENOMIC DNA]</scope>
    <source>
        <strain evidence="2">NIES 3700</strain>
    </source>
</reference>